<accession>A0A6C0Y0E8</accession>
<evidence type="ECO:0000313" key="3">
    <source>
        <dbReference type="EMBL" id="QOW43543.1"/>
    </source>
</evidence>
<feature type="transmembrane region" description="Helical" evidence="1">
    <location>
        <begin position="61"/>
        <end position="83"/>
    </location>
</feature>
<dbReference type="NCBIfam" id="TIGR03940">
    <property type="entry name" value="PGA_PgaD"/>
    <property type="match status" value="1"/>
</dbReference>
<keyword evidence="1" id="KW-0472">Membrane</keyword>
<keyword evidence="1" id="KW-1133">Transmembrane helix</keyword>
<dbReference type="AlphaFoldDB" id="A0A6C0Y0E8"/>
<dbReference type="EMBL" id="CP048654">
    <property type="protein sequence ID" value="QOW43543.1"/>
    <property type="molecule type" value="Genomic_DNA"/>
</dbReference>
<name>A0A6C0Y0E8_9GAMM</name>
<evidence type="ECO:0000313" key="4">
    <source>
        <dbReference type="Proteomes" id="UP000503440"/>
    </source>
</evidence>
<dbReference type="EMBL" id="CP044455">
    <property type="protein sequence ID" value="QIC69510.1"/>
    <property type="molecule type" value="Genomic_DNA"/>
</dbReference>
<reference evidence="2 4" key="1">
    <citation type="submission" date="2019-09" db="EMBL/GenBank/DDBJ databases">
        <title>Non-baumannii Acinetobacter spp. carrying blaNDM-1 isolated in China.</title>
        <authorList>
            <person name="Cui C."/>
            <person name="Chen C."/>
            <person name="Sun J."/>
            <person name="Liu Y."/>
        </authorList>
    </citation>
    <scope>NUCLEOTIDE SEQUENCE [LARGE SCALE GENOMIC DNA]</scope>
    <source>
        <strain evidence="2 4">B18</strain>
    </source>
</reference>
<evidence type="ECO:0000256" key="1">
    <source>
        <dbReference type="SAM" id="Phobius"/>
    </source>
</evidence>
<keyword evidence="1" id="KW-0812">Transmembrane</keyword>
<dbReference type="Proteomes" id="UP000503440">
    <property type="component" value="Chromosome"/>
</dbReference>
<feature type="transmembrane region" description="Helical" evidence="1">
    <location>
        <begin position="20"/>
        <end position="41"/>
    </location>
</feature>
<reference evidence="3 5" key="2">
    <citation type="submission" date="2020-02" db="EMBL/GenBank/DDBJ databases">
        <title>Tigecycline-resistant Acinetobacter species from pigs and migratory birds.</title>
        <authorList>
            <person name="Chen C."/>
            <person name="Sun J."/>
            <person name="Liao X.-P."/>
            <person name="Liu Y.-H."/>
        </authorList>
    </citation>
    <scope>NUCLEOTIDE SEQUENCE [LARGE SCALE GENOMIC DNA]</scope>
    <source>
        <strain evidence="3 5">C15_T</strain>
    </source>
</reference>
<proteinExistence type="predicted"/>
<organism evidence="2 4">
    <name type="scientific">Acinetobacter indicus</name>
    <dbReference type="NCBI Taxonomy" id="756892"/>
    <lineage>
        <taxon>Bacteria</taxon>
        <taxon>Pseudomonadati</taxon>
        <taxon>Pseudomonadota</taxon>
        <taxon>Gammaproteobacteria</taxon>
        <taxon>Moraxellales</taxon>
        <taxon>Moraxellaceae</taxon>
        <taxon>Acinetobacter</taxon>
    </lineage>
</organism>
<evidence type="ECO:0000313" key="2">
    <source>
        <dbReference type="EMBL" id="QIC69510.1"/>
    </source>
</evidence>
<evidence type="ECO:0000313" key="5">
    <source>
        <dbReference type="Proteomes" id="UP000593812"/>
    </source>
</evidence>
<dbReference type="InterPro" id="IPR023829">
    <property type="entry name" value="PGA_PgaD"/>
</dbReference>
<dbReference type="GO" id="GO:0043709">
    <property type="term" value="P:cell adhesion involved in single-species biofilm formation"/>
    <property type="evidence" value="ECO:0007669"/>
    <property type="project" value="InterPro"/>
</dbReference>
<dbReference type="Pfam" id="PF13994">
    <property type="entry name" value="PgaD"/>
    <property type="match status" value="1"/>
</dbReference>
<protein>
    <submittedName>
        <fullName evidence="2">Poly-beta-1,6-N-acetyl-D-glucosamine biosynthesis protein PgaD</fullName>
    </submittedName>
</protein>
<gene>
    <name evidence="2" type="primary">pgaD</name>
    <name evidence="2" type="ORF">FSC09_03370</name>
    <name evidence="3" type="ORF">G0027_12275</name>
</gene>
<dbReference type="Proteomes" id="UP000593812">
    <property type="component" value="Chromosome"/>
</dbReference>
<dbReference type="RefSeq" id="WP_127798684.1">
    <property type="nucleotide sequence ID" value="NZ_CAXNYR010000002.1"/>
</dbReference>
<sequence>MKANTLIIDYRYELPWQKRYASNVCTAGLWLTWGLLWQPVLSSLGLLDLERDALIQQVAQLMLSILQNGFSALVACGLSLWLWTNYIPAHSIQTMQPAPLNQFAEHFQLEPVMLTQSRQAKIVTVYHDQEGKIVDLQAHSQHVAS</sequence>